<comment type="caution">
    <text evidence="8">The sequence shown here is derived from an EMBL/GenBank/DDBJ whole genome shotgun (WGS) entry which is preliminary data.</text>
</comment>
<evidence type="ECO:0000256" key="3">
    <source>
        <dbReference type="ARBA" id="ARBA00022596"/>
    </source>
</evidence>
<organism evidence="8 9">
    <name type="scientific">Edaphobacter dinghuensis</name>
    <dbReference type="NCBI Taxonomy" id="1560005"/>
    <lineage>
        <taxon>Bacteria</taxon>
        <taxon>Pseudomonadati</taxon>
        <taxon>Acidobacteriota</taxon>
        <taxon>Terriglobia</taxon>
        <taxon>Terriglobales</taxon>
        <taxon>Acidobacteriaceae</taxon>
        <taxon>Edaphobacter</taxon>
    </lineage>
</organism>
<protein>
    <recommendedName>
        <fullName evidence="7">Nickel/cobalt efflux system</fullName>
    </recommendedName>
</protein>
<dbReference type="GO" id="GO:0005886">
    <property type="term" value="C:plasma membrane"/>
    <property type="evidence" value="ECO:0007669"/>
    <property type="project" value="UniProtKB-SubCell"/>
</dbReference>
<feature type="transmembrane region" description="Helical" evidence="7">
    <location>
        <begin position="222"/>
        <end position="242"/>
    </location>
</feature>
<reference evidence="8" key="2">
    <citation type="submission" date="2020-09" db="EMBL/GenBank/DDBJ databases">
        <authorList>
            <person name="Sun Q."/>
            <person name="Zhou Y."/>
        </authorList>
    </citation>
    <scope>NUCLEOTIDE SEQUENCE</scope>
    <source>
        <strain evidence="8">CGMCC 1.12997</strain>
    </source>
</reference>
<proteinExistence type="inferred from homology"/>
<dbReference type="EMBL" id="BMGT01000002">
    <property type="protein sequence ID" value="GGG73386.1"/>
    <property type="molecule type" value="Genomic_DNA"/>
</dbReference>
<keyword evidence="3" id="KW-0533">Nickel</keyword>
<accession>A0A917HB39</accession>
<evidence type="ECO:0000313" key="9">
    <source>
        <dbReference type="Proteomes" id="UP000647241"/>
    </source>
</evidence>
<dbReference type="Pfam" id="PF03824">
    <property type="entry name" value="NicO"/>
    <property type="match status" value="1"/>
</dbReference>
<evidence type="ECO:0000256" key="7">
    <source>
        <dbReference type="RuleBase" id="RU362101"/>
    </source>
</evidence>
<feature type="transmembrane region" description="Helical" evidence="7">
    <location>
        <begin position="47"/>
        <end position="70"/>
    </location>
</feature>
<sequence length="251" mass="27296">MSSTLELALFSCLLLGLRHGFDYDHLAAISDITSVQRNWREGMKLGLLYALGHALTVALLGSAVIFLHLSLPAHLDTVSERLVGATLIILAIYVLVTFLRRKPGHEHHHIPRSRIALLISGARYTGWQIRRRFNPATPQPEPFAFQYNQSSVFVVGIIHGLGAETPSQLLLFLLAANLGGTSRGFIGLLSFIVGLLMMNTLMTASASGIFAGATNRPRVQTVVTSLTAAYSFIIGAIFLFGISDKLPPLLH</sequence>
<dbReference type="InterPro" id="IPR011541">
    <property type="entry name" value="Ni/Co_transpt_high_affinity"/>
</dbReference>
<dbReference type="GO" id="GO:0015099">
    <property type="term" value="F:nickel cation transmembrane transporter activity"/>
    <property type="evidence" value="ECO:0007669"/>
    <property type="project" value="UniProtKB-UniRule"/>
</dbReference>
<reference evidence="8" key="1">
    <citation type="journal article" date="2014" name="Int. J. Syst. Evol. Microbiol.">
        <title>Complete genome sequence of Corynebacterium casei LMG S-19264T (=DSM 44701T), isolated from a smear-ripened cheese.</title>
        <authorList>
            <consortium name="US DOE Joint Genome Institute (JGI-PGF)"/>
            <person name="Walter F."/>
            <person name="Albersmeier A."/>
            <person name="Kalinowski J."/>
            <person name="Ruckert C."/>
        </authorList>
    </citation>
    <scope>NUCLEOTIDE SEQUENCE</scope>
    <source>
        <strain evidence="8">CGMCC 1.12997</strain>
    </source>
</reference>
<dbReference type="PANTHER" id="PTHR33876">
    <property type="entry name" value="UNNAMED PRODUCT"/>
    <property type="match status" value="1"/>
</dbReference>
<keyword evidence="4 7" id="KW-0812">Transmembrane</keyword>
<evidence type="ECO:0000313" key="8">
    <source>
        <dbReference type="EMBL" id="GGG73386.1"/>
    </source>
</evidence>
<evidence type="ECO:0000256" key="1">
    <source>
        <dbReference type="ARBA" id="ARBA00004127"/>
    </source>
</evidence>
<keyword evidence="6 7" id="KW-0472">Membrane</keyword>
<feature type="transmembrane region" description="Helical" evidence="7">
    <location>
        <begin position="186"/>
        <end position="210"/>
    </location>
</feature>
<evidence type="ECO:0000256" key="6">
    <source>
        <dbReference type="ARBA" id="ARBA00023136"/>
    </source>
</evidence>
<comment type="subcellular location">
    <subcellularLocation>
        <location evidence="7">Cell membrane</location>
        <topology evidence="7">Multi-pass membrane protein</topology>
    </subcellularLocation>
    <subcellularLocation>
        <location evidence="1">Endomembrane system</location>
        <topology evidence="1">Multi-pass membrane protein</topology>
    </subcellularLocation>
</comment>
<gene>
    <name evidence="8" type="ORF">GCM10011585_14850</name>
</gene>
<evidence type="ECO:0000256" key="2">
    <source>
        <dbReference type="ARBA" id="ARBA00022448"/>
    </source>
</evidence>
<keyword evidence="9" id="KW-1185">Reference proteome</keyword>
<dbReference type="InterPro" id="IPR052776">
    <property type="entry name" value="Chloro_ReproSupport/MetalTrans"/>
</dbReference>
<comment type="similarity">
    <text evidence="7">Belongs to the NiCoT transporter (TC 2.A.52) family.</text>
</comment>
<keyword evidence="5 7" id="KW-1133">Transmembrane helix</keyword>
<evidence type="ECO:0000256" key="4">
    <source>
        <dbReference type="ARBA" id="ARBA00022692"/>
    </source>
</evidence>
<name>A0A917HB39_9BACT</name>
<dbReference type="PANTHER" id="PTHR33876:SF4">
    <property type="entry name" value="CHLOROPLAST PROTEIN FOR GROWTH AND FERTILITY 2"/>
    <property type="match status" value="1"/>
</dbReference>
<dbReference type="Proteomes" id="UP000647241">
    <property type="component" value="Unassembled WGS sequence"/>
</dbReference>
<dbReference type="GO" id="GO:0012505">
    <property type="term" value="C:endomembrane system"/>
    <property type="evidence" value="ECO:0007669"/>
    <property type="project" value="UniProtKB-SubCell"/>
</dbReference>
<feature type="transmembrane region" description="Helical" evidence="7">
    <location>
        <begin position="152"/>
        <end position="174"/>
    </location>
</feature>
<dbReference type="AlphaFoldDB" id="A0A917HB39"/>
<evidence type="ECO:0000256" key="5">
    <source>
        <dbReference type="ARBA" id="ARBA00022989"/>
    </source>
</evidence>
<feature type="transmembrane region" description="Helical" evidence="7">
    <location>
        <begin position="82"/>
        <end position="99"/>
    </location>
</feature>
<dbReference type="RefSeq" id="WP_188553550.1">
    <property type="nucleotide sequence ID" value="NZ_BMGT01000002.1"/>
</dbReference>
<keyword evidence="2 7" id="KW-0813">Transport</keyword>